<evidence type="ECO:0000313" key="1">
    <source>
        <dbReference type="EMBL" id="OBA87797.1"/>
    </source>
</evidence>
<sequence>MGIEFSKDFERQLKRAAEATVRQWAKDHQPELDEFGRRNEGRPVADIKRDLVQLIASWGGNFSEDDPTMSTMANAIHAGERVQLRPGRVA</sequence>
<organism evidence="1 2">
    <name type="scientific">Mycolicibacterium mucogenicum</name>
    <name type="common">Mycobacterium mucogenicum</name>
    <dbReference type="NCBI Taxonomy" id="56689"/>
    <lineage>
        <taxon>Bacteria</taxon>
        <taxon>Bacillati</taxon>
        <taxon>Actinomycetota</taxon>
        <taxon>Actinomycetes</taxon>
        <taxon>Mycobacteriales</taxon>
        <taxon>Mycobacteriaceae</taxon>
        <taxon>Mycolicibacterium</taxon>
    </lineage>
</organism>
<comment type="caution">
    <text evidence="1">The sequence shown here is derived from an EMBL/GenBank/DDBJ whole genome shotgun (WGS) entry which is preliminary data.</text>
</comment>
<reference evidence="1 2" key="1">
    <citation type="submission" date="2016-06" db="EMBL/GenBank/DDBJ databases">
        <authorList>
            <person name="Kjaerup R.B."/>
            <person name="Dalgaard T.S."/>
            <person name="Juul-Madsen H.R."/>
        </authorList>
    </citation>
    <scope>NUCLEOTIDE SEQUENCE [LARGE SCALE GENOMIC DNA]</scope>
    <source>
        <strain evidence="1 2">1199456.5</strain>
    </source>
</reference>
<dbReference type="EMBL" id="LZSF01000119">
    <property type="protein sequence ID" value="OBA87797.1"/>
    <property type="molecule type" value="Genomic_DNA"/>
</dbReference>
<evidence type="ECO:0000313" key="2">
    <source>
        <dbReference type="Proteomes" id="UP000093962"/>
    </source>
</evidence>
<name>A0A1A0MQY0_MYCMU</name>
<dbReference type="RefSeq" id="WP_064858791.1">
    <property type="nucleotide sequence ID" value="NZ_LZSF01000119.1"/>
</dbReference>
<proteinExistence type="predicted"/>
<protein>
    <submittedName>
        <fullName evidence="1">Uncharacterized protein</fullName>
    </submittedName>
</protein>
<gene>
    <name evidence="1" type="ORF">A5642_18725</name>
</gene>
<accession>A0A1A0MQY0</accession>
<dbReference type="AlphaFoldDB" id="A0A1A0MQY0"/>
<dbReference type="Proteomes" id="UP000093962">
    <property type="component" value="Unassembled WGS sequence"/>
</dbReference>